<evidence type="ECO:0000313" key="2">
    <source>
        <dbReference type="Proteomes" id="UP000597444"/>
    </source>
</evidence>
<dbReference type="EMBL" id="BNJK01000001">
    <property type="protein sequence ID" value="GHO93819.1"/>
    <property type="molecule type" value="Genomic_DNA"/>
</dbReference>
<sequence length="83" mass="9763">MLSRETERVPRILAWLSFWFDSSFELLDEKLFLPHGFFPGLGRVLQEVASDRLGRETLNQIQQAEEAEQPAWYPLIAHYLTEK</sequence>
<comment type="caution">
    <text evidence="1">The sequence shown here is derived from an EMBL/GenBank/DDBJ whole genome shotgun (WGS) entry which is preliminary data.</text>
</comment>
<dbReference type="Proteomes" id="UP000597444">
    <property type="component" value="Unassembled WGS sequence"/>
</dbReference>
<name>A0A8J3N042_9CHLR</name>
<evidence type="ECO:0000313" key="1">
    <source>
        <dbReference type="EMBL" id="GHO93819.1"/>
    </source>
</evidence>
<accession>A0A8J3N042</accession>
<organism evidence="1 2">
    <name type="scientific">Reticulibacter mediterranei</name>
    <dbReference type="NCBI Taxonomy" id="2778369"/>
    <lineage>
        <taxon>Bacteria</taxon>
        <taxon>Bacillati</taxon>
        <taxon>Chloroflexota</taxon>
        <taxon>Ktedonobacteria</taxon>
        <taxon>Ktedonobacterales</taxon>
        <taxon>Reticulibacteraceae</taxon>
        <taxon>Reticulibacter</taxon>
    </lineage>
</organism>
<keyword evidence="2" id="KW-1185">Reference proteome</keyword>
<dbReference type="AlphaFoldDB" id="A0A8J3N042"/>
<dbReference type="RefSeq" id="WP_220204589.1">
    <property type="nucleotide sequence ID" value="NZ_BNJK01000001.1"/>
</dbReference>
<protein>
    <submittedName>
        <fullName evidence="1">Uncharacterized protein</fullName>
    </submittedName>
</protein>
<proteinExistence type="predicted"/>
<gene>
    <name evidence="1" type="ORF">KSF_038670</name>
</gene>
<reference evidence="1" key="1">
    <citation type="submission" date="2020-10" db="EMBL/GenBank/DDBJ databases">
        <title>Taxonomic study of unclassified bacteria belonging to the class Ktedonobacteria.</title>
        <authorList>
            <person name="Yabe S."/>
            <person name="Wang C.M."/>
            <person name="Zheng Y."/>
            <person name="Sakai Y."/>
            <person name="Cavaletti L."/>
            <person name="Monciardini P."/>
            <person name="Donadio S."/>
        </authorList>
    </citation>
    <scope>NUCLEOTIDE SEQUENCE</scope>
    <source>
        <strain evidence="1">ID150040</strain>
    </source>
</reference>